<dbReference type="EMBL" id="BLXT01005746">
    <property type="protein sequence ID" value="GFO25273.1"/>
    <property type="molecule type" value="Genomic_DNA"/>
</dbReference>
<gene>
    <name evidence="1" type="ORF">PoB_005177800</name>
</gene>
<dbReference type="Proteomes" id="UP000735302">
    <property type="component" value="Unassembled WGS sequence"/>
</dbReference>
<proteinExistence type="predicted"/>
<protein>
    <submittedName>
        <fullName evidence="1">Uncharacterized protein</fullName>
    </submittedName>
</protein>
<evidence type="ECO:0000313" key="2">
    <source>
        <dbReference type="Proteomes" id="UP000735302"/>
    </source>
</evidence>
<dbReference type="AlphaFoldDB" id="A0AAV4C2Q0"/>
<reference evidence="1 2" key="1">
    <citation type="journal article" date="2021" name="Elife">
        <title>Chloroplast acquisition without the gene transfer in kleptoplastic sea slugs, Plakobranchus ocellatus.</title>
        <authorList>
            <person name="Maeda T."/>
            <person name="Takahashi S."/>
            <person name="Yoshida T."/>
            <person name="Shimamura S."/>
            <person name="Takaki Y."/>
            <person name="Nagai Y."/>
            <person name="Toyoda A."/>
            <person name="Suzuki Y."/>
            <person name="Arimoto A."/>
            <person name="Ishii H."/>
            <person name="Satoh N."/>
            <person name="Nishiyama T."/>
            <person name="Hasebe M."/>
            <person name="Maruyama T."/>
            <person name="Minagawa J."/>
            <person name="Obokata J."/>
            <person name="Shigenobu S."/>
        </authorList>
    </citation>
    <scope>NUCLEOTIDE SEQUENCE [LARGE SCALE GENOMIC DNA]</scope>
</reference>
<sequence>MFRSSLKNEPRLMSTTETRSGASSVINFTCLSTSSGRDTQDTAALSECLYNRDKVGSQLSHLLHMSLHILWQRHTRYSSIIRMSITETRSGASSVINFTCLSKSSGRDKQDRMRE</sequence>
<accession>A0AAV4C2Q0</accession>
<comment type="caution">
    <text evidence="1">The sequence shown here is derived from an EMBL/GenBank/DDBJ whole genome shotgun (WGS) entry which is preliminary data.</text>
</comment>
<evidence type="ECO:0000313" key="1">
    <source>
        <dbReference type="EMBL" id="GFO25273.1"/>
    </source>
</evidence>
<keyword evidence="2" id="KW-1185">Reference proteome</keyword>
<organism evidence="1 2">
    <name type="scientific">Plakobranchus ocellatus</name>
    <dbReference type="NCBI Taxonomy" id="259542"/>
    <lineage>
        <taxon>Eukaryota</taxon>
        <taxon>Metazoa</taxon>
        <taxon>Spiralia</taxon>
        <taxon>Lophotrochozoa</taxon>
        <taxon>Mollusca</taxon>
        <taxon>Gastropoda</taxon>
        <taxon>Heterobranchia</taxon>
        <taxon>Euthyneura</taxon>
        <taxon>Panpulmonata</taxon>
        <taxon>Sacoglossa</taxon>
        <taxon>Placobranchoidea</taxon>
        <taxon>Plakobranchidae</taxon>
        <taxon>Plakobranchus</taxon>
    </lineage>
</organism>
<name>A0AAV4C2Q0_9GAST</name>